<dbReference type="Proteomes" id="UP000282483">
    <property type="component" value="Chromosome"/>
</dbReference>
<keyword evidence="2" id="KW-1185">Reference proteome</keyword>
<dbReference type="AlphaFoldDB" id="A0A2Z5UW22"/>
<sequence>MNILQKLQFNRLQKRLHKLHKLYESEGSDSRLKALIQAFYAMAEFYEKCRFDKDLPYAEFHALECYRVIASFGDSRAQYLLAECLLNYGKFWEGIARNPLYKTNKPKAYAQSFFEESRVYLQAADEQGYPLARRLLGMAYIHGWGSKPNLEKGYQLVLESIDLEQAWAKATQIFDMLKLNSPEFFSALRAYKG</sequence>
<dbReference type="EMBL" id="AP018005">
    <property type="protein sequence ID" value="BBB15688.1"/>
    <property type="molecule type" value="Genomic_DNA"/>
</dbReference>
<organism evidence="1 2">
    <name type="scientific">Candidatus Rickettsiella viridis</name>
    <dbReference type="NCBI Taxonomy" id="676208"/>
    <lineage>
        <taxon>Bacteria</taxon>
        <taxon>Pseudomonadati</taxon>
        <taxon>Pseudomonadota</taxon>
        <taxon>Gammaproteobacteria</taxon>
        <taxon>Legionellales</taxon>
        <taxon>Coxiellaceae</taxon>
        <taxon>Rickettsiella</taxon>
    </lineage>
</organism>
<accession>A0A2Z5UW22</accession>
<evidence type="ECO:0008006" key="3">
    <source>
        <dbReference type="Google" id="ProtNLM"/>
    </source>
</evidence>
<dbReference type="Gene3D" id="1.25.40.10">
    <property type="entry name" value="Tetratricopeptide repeat domain"/>
    <property type="match status" value="1"/>
</dbReference>
<evidence type="ECO:0000313" key="1">
    <source>
        <dbReference type="EMBL" id="BBB15688.1"/>
    </source>
</evidence>
<dbReference type="SUPFAM" id="SSF81901">
    <property type="entry name" value="HCP-like"/>
    <property type="match status" value="1"/>
</dbReference>
<dbReference type="RefSeq" id="WP_126323232.1">
    <property type="nucleotide sequence ID" value="NZ_AP018005.1"/>
</dbReference>
<proteinExistence type="predicted"/>
<evidence type="ECO:0000313" key="2">
    <source>
        <dbReference type="Proteomes" id="UP000282483"/>
    </source>
</evidence>
<dbReference type="OrthoDB" id="5652782at2"/>
<name>A0A2Z5UW22_9COXI</name>
<reference evidence="1 2" key="1">
    <citation type="submission" date="2017-03" db="EMBL/GenBank/DDBJ databases">
        <title>The genome sequence of Candidatus Rickettsiella viridis.</title>
        <authorList>
            <person name="Nikoh N."/>
            <person name="Tsuchida T."/>
            <person name="Yamaguchi K."/>
            <person name="Maeda T."/>
            <person name="Shigenobu S."/>
            <person name="Fukatsu T."/>
        </authorList>
    </citation>
    <scope>NUCLEOTIDE SEQUENCE [LARGE SCALE GENOMIC DNA]</scope>
    <source>
        <strain evidence="1 2">Ap-RA04</strain>
    </source>
</reference>
<gene>
    <name evidence="1" type="ORF">RVIR1_12290</name>
</gene>
<protein>
    <recommendedName>
        <fullName evidence="3">Sel1 repeat family protein</fullName>
    </recommendedName>
</protein>
<dbReference type="InterPro" id="IPR011990">
    <property type="entry name" value="TPR-like_helical_dom_sf"/>
</dbReference>
<dbReference type="KEGG" id="rvi:RVIR1_12290"/>